<gene>
    <name evidence="3" type="ORF">LY28_00244</name>
</gene>
<evidence type="ECO:0000313" key="4">
    <source>
        <dbReference type="Proteomes" id="UP000248132"/>
    </source>
</evidence>
<keyword evidence="4" id="KW-1185">Reference proteome</keyword>
<dbReference type="AlphaFoldDB" id="A0A318XPV9"/>
<name>A0A318XPV9_9FIRM</name>
<feature type="transmembrane region" description="Helical" evidence="1">
    <location>
        <begin position="52"/>
        <end position="76"/>
    </location>
</feature>
<keyword evidence="1" id="KW-0812">Transmembrane</keyword>
<comment type="caution">
    <text evidence="3">The sequence shown here is derived from an EMBL/GenBank/DDBJ whole genome shotgun (WGS) entry which is preliminary data.</text>
</comment>
<evidence type="ECO:0000256" key="1">
    <source>
        <dbReference type="SAM" id="Phobius"/>
    </source>
</evidence>
<dbReference type="EMBL" id="QKMR01000001">
    <property type="protein sequence ID" value="PYG90361.1"/>
    <property type="molecule type" value="Genomic_DNA"/>
</dbReference>
<organism evidence="3 4">
    <name type="scientific">Ruminiclostridium sufflavum DSM 19573</name>
    <dbReference type="NCBI Taxonomy" id="1121337"/>
    <lineage>
        <taxon>Bacteria</taxon>
        <taxon>Bacillati</taxon>
        <taxon>Bacillota</taxon>
        <taxon>Clostridia</taxon>
        <taxon>Eubacteriales</taxon>
        <taxon>Oscillospiraceae</taxon>
        <taxon>Ruminiclostridium</taxon>
    </lineage>
</organism>
<dbReference type="OrthoDB" id="9790723at2"/>
<dbReference type="Gene3D" id="1.20.144.10">
    <property type="entry name" value="Phosphatidic acid phosphatase type 2/haloperoxidase"/>
    <property type="match status" value="1"/>
</dbReference>
<dbReference type="InterPro" id="IPR000326">
    <property type="entry name" value="PAP2/HPO"/>
</dbReference>
<dbReference type="Proteomes" id="UP000248132">
    <property type="component" value="Unassembled WGS sequence"/>
</dbReference>
<dbReference type="Pfam" id="PF01569">
    <property type="entry name" value="PAP2"/>
    <property type="match status" value="1"/>
</dbReference>
<dbReference type="SUPFAM" id="SSF48317">
    <property type="entry name" value="Acid phosphatase/Vanadium-dependent haloperoxidase"/>
    <property type="match status" value="1"/>
</dbReference>
<protein>
    <submittedName>
        <fullName evidence="3">PAP2 superfamily protein</fullName>
    </submittedName>
</protein>
<dbReference type="InterPro" id="IPR036938">
    <property type="entry name" value="PAP2/HPO_sf"/>
</dbReference>
<feature type="transmembrane region" description="Helical" evidence="1">
    <location>
        <begin position="162"/>
        <end position="179"/>
    </location>
</feature>
<dbReference type="RefSeq" id="WP_110460332.1">
    <property type="nucleotide sequence ID" value="NZ_QKMR01000001.1"/>
</dbReference>
<proteinExistence type="predicted"/>
<feature type="domain" description="Phosphatidic acid phosphatase type 2/haloperoxidase" evidence="2">
    <location>
        <begin position="128"/>
        <end position="207"/>
    </location>
</feature>
<sequence length="221" mass="25694">MKIFEKIRSLVPKYAVIPLIICVIFNFSVYSGVRLFYKDRFFYDLTSGFDDIFPVIPATVLIYFGSYFFWIANYILICRASKEHCYRFIGADLLGKLVCFITYVSFPTTNIRPEITSSGVFWDMLQFLYNIDPANNLFPSIHCLVSWYCFAGLRSCKNIPSWYRYFSLFMAILICVSTLTTRQHVLLDVFGGILLAELTWQITSRVQLSKSLKINNQEISK</sequence>
<evidence type="ECO:0000313" key="3">
    <source>
        <dbReference type="EMBL" id="PYG90361.1"/>
    </source>
</evidence>
<keyword evidence="1" id="KW-0472">Membrane</keyword>
<reference evidence="3 4" key="1">
    <citation type="submission" date="2018-06" db="EMBL/GenBank/DDBJ databases">
        <title>Genomic Encyclopedia of Type Strains, Phase I: the one thousand microbial genomes (KMG-I) project.</title>
        <authorList>
            <person name="Kyrpides N."/>
        </authorList>
    </citation>
    <scope>NUCLEOTIDE SEQUENCE [LARGE SCALE GENOMIC DNA]</scope>
    <source>
        <strain evidence="3 4">DSM 19573</strain>
    </source>
</reference>
<evidence type="ECO:0000259" key="2">
    <source>
        <dbReference type="Pfam" id="PF01569"/>
    </source>
</evidence>
<keyword evidence="1" id="KW-1133">Transmembrane helix</keyword>
<feature type="transmembrane region" description="Helical" evidence="1">
    <location>
        <begin position="12"/>
        <end position="32"/>
    </location>
</feature>
<accession>A0A318XPV9</accession>